<dbReference type="PANTHER" id="PTHR43762">
    <property type="entry name" value="L-GULONOLACTONE OXIDASE"/>
    <property type="match status" value="1"/>
</dbReference>
<proteinExistence type="predicted"/>
<dbReference type="PANTHER" id="PTHR43762:SF1">
    <property type="entry name" value="D-ARABINONO-1,4-LACTONE OXIDASE"/>
    <property type="match status" value="1"/>
</dbReference>
<comment type="caution">
    <text evidence="4">The sequence shown here is derived from an EMBL/GenBank/DDBJ whole genome shotgun (WGS) entry which is preliminary data.</text>
</comment>
<dbReference type="InterPro" id="IPR007173">
    <property type="entry name" value="ALO_C"/>
</dbReference>
<accession>A0A5C4M787</accession>
<dbReference type="InterPro" id="IPR016169">
    <property type="entry name" value="FAD-bd_PCMH_sub2"/>
</dbReference>
<keyword evidence="2" id="KW-0472">Membrane</keyword>
<dbReference type="Gene3D" id="1.10.45.10">
    <property type="entry name" value="Vanillyl-alcohol Oxidase, Chain A, domain 4"/>
    <property type="match status" value="1"/>
</dbReference>
<evidence type="ECO:0000313" key="5">
    <source>
        <dbReference type="Proteomes" id="UP000306740"/>
    </source>
</evidence>
<dbReference type="SUPFAM" id="SSF56176">
    <property type="entry name" value="FAD-binding/transporter-associated domain-like"/>
    <property type="match status" value="1"/>
</dbReference>
<dbReference type="RefSeq" id="WP_139107345.1">
    <property type="nucleotide sequence ID" value="NZ_VDFR01000237.1"/>
</dbReference>
<sequence length="412" mass="44373">RGVAVRGLGRSYGDAAQNAGGTVVDLTALDGFLAIDEEAPTVTVQAGVSLDTLMRELLPRGLWLPVLPGTRQVTVGGAIAADVHGKNHHRDGSFGQHVRSLELLTADGTVRRLTPDGEERSLFWATVGGMGLTGVVLSATIALSRTSSSYFLVDTQRTRDIDDLLGVLAEGDDRYQYSVAWFDTTLTGRGLGRGVVTRGSAATPADLDPAHAQDPLRFDAPSLGTVPDLVPSGLVNGATARAFNLAWYLKAPRHREREVQNITQFFHPLDVVSDWNRLYGARGFVQYQFVVPFGAEETLRRIVVALARSPYVSCLNVLKRFGPGDPAPLSFPLGGWTLAVDLPVAPGLGTLLDRFDEEVAAAGGRVYLAKDSRAATETIAAMYPRLDEFRAIRAAVDPDGRFRTDLARRLAL</sequence>
<dbReference type="OrthoDB" id="143770at2"/>
<dbReference type="Gene3D" id="3.30.465.10">
    <property type="match status" value="1"/>
</dbReference>
<evidence type="ECO:0000259" key="3">
    <source>
        <dbReference type="PROSITE" id="PS51387"/>
    </source>
</evidence>
<dbReference type="Proteomes" id="UP000306740">
    <property type="component" value="Unassembled WGS sequence"/>
</dbReference>
<name>A0A5C4M787_9ACTN</name>
<dbReference type="Pfam" id="PF01565">
    <property type="entry name" value="FAD_binding_4"/>
    <property type="match status" value="1"/>
</dbReference>
<keyword evidence="1" id="KW-0560">Oxidoreductase</keyword>
<dbReference type="GO" id="GO:0003885">
    <property type="term" value="F:D-arabinono-1,4-lactone oxidase activity"/>
    <property type="evidence" value="ECO:0007669"/>
    <property type="project" value="InterPro"/>
</dbReference>
<organism evidence="4 5">
    <name type="scientific">Mumia zhuanghuii</name>
    <dbReference type="NCBI Taxonomy" id="2585211"/>
    <lineage>
        <taxon>Bacteria</taxon>
        <taxon>Bacillati</taxon>
        <taxon>Actinomycetota</taxon>
        <taxon>Actinomycetes</taxon>
        <taxon>Propionibacteriales</taxon>
        <taxon>Nocardioidaceae</taxon>
        <taxon>Mumia</taxon>
    </lineage>
</organism>
<gene>
    <name evidence="4" type="ORF">FHE65_34120</name>
</gene>
<dbReference type="GO" id="GO:0016020">
    <property type="term" value="C:membrane"/>
    <property type="evidence" value="ECO:0007669"/>
    <property type="project" value="InterPro"/>
</dbReference>
<dbReference type="InterPro" id="IPR006094">
    <property type="entry name" value="Oxid_FAD_bind_N"/>
</dbReference>
<feature type="non-terminal residue" evidence="4">
    <location>
        <position position="1"/>
    </location>
</feature>
<evidence type="ECO:0000256" key="2">
    <source>
        <dbReference type="SAM" id="Phobius"/>
    </source>
</evidence>
<dbReference type="GO" id="GO:0071949">
    <property type="term" value="F:FAD binding"/>
    <property type="evidence" value="ECO:0007669"/>
    <property type="project" value="InterPro"/>
</dbReference>
<keyword evidence="2" id="KW-1133">Transmembrane helix</keyword>
<dbReference type="PROSITE" id="PS51387">
    <property type="entry name" value="FAD_PCMH"/>
    <property type="match status" value="1"/>
</dbReference>
<evidence type="ECO:0000313" key="4">
    <source>
        <dbReference type="EMBL" id="TNC27570.1"/>
    </source>
</evidence>
<dbReference type="InterPro" id="IPR010031">
    <property type="entry name" value="FAD_lactone_oxidase-like"/>
</dbReference>
<evidence type="ECO:0000256" key="1">
    <source>
        <dbReference type="ARBA" id="ARBA00023002"/>
    </source>
</evidence>
<dbReference type="EMBL" id="VDFR01000237">
    <property type="protein sequence ID" value="TNC27570.1"/>
    <property type="molecule type" value="Genomic_DNA"/>
</dbReference>
<dbReference type="AlphaFoldDB" id="A0A5C4M787"/>
<reference evidence="4 5" key="1">
    <citation type="submission" date="2019-05" db="EMBL/GenBank/DDBJ databases">
        <title>Mumia sp. nov., isolated from the intestinal contents of plateau pika (Ochotona curzoniae) in the Qinghai-Tibet plateau of China.</title>
        <authorList>
            <person name="Tian Z."/>
        </authorList>
    </citation>
    <scope>NUCLEOTIDE SEQUENCE [LARGE SCALE GENOMIC DNA]</scope>
    <source>
        <strain evidence="5">527</strain>
    </source>
</reference>
<dbReference type="Pfam" id="PF04030">
    <property type="entry name" value="ALO"/>
    <property type="match status" value="1"/>
</dbReference>
<keyword evidence="2" id="KW-0812">Transmembrane</keyword>
<dbReference type="InterPro" id="IPR016166">
    <property type="entry name" value="FAD-bd_PCMH"/>
</dbReference>
<feature type="domain" description="FAD-binding PCMH-type" evidence="3">
    <location>
        <begin position="1"/>
        <end position="146"/>
    </location>
</feature>
<dbReference type="InterPro" id="IPR036318">
    <property type="entry name" value="FAD-bd_PCMH-like_sf"/>
</dbReference>
<protein>
    <submittedName>
        <fullName evidence="4">FAD-binding oxidoreductase</fullName>
    </submittedName>
</protein>
<dbReference type="InterPro" id="IPR016171">
    <property type="entry name" value="Vanillyl_alc_oxidase_C-sub2"/>
</dbReference>
<feature type="transmembrane region" description="Helical" evidence="2">
    <location>
        <begin position="121"/>
        <end position="143"/>
    </location>
</feature>